<keyword evidence="1" id="KW-0812">Transmembrane</keyword>
<dbReference type="Proteomes" id="UP001518925">
    <property type="component" value="Unassembled WGS sequence"/>
</dbReference>
<proteinExistence type="predicted"/>
<evidence type="ECO:0000256" key="1">
    <source>
        <dbReference type="SAM" id="Phobius"/>
    </source>
</evidence>
<feature type="transmembrane region" description="Helical" evidence="1">
    <location>
        <begin position="63"/>
        <end position="85"/>
    </location>
</feature>
<dbReference type="RefSeq" id="WP_204204054.1">
    <property type="nucleotide sequence ID" value="NZ_JAFELM010000034.1"/>
</dbReference>
<organism evidence="2 3">
    <name type="scientific">Bacillus suaedaesalsae</name>
    <dbReference type="NCBI Taxonomy" id="2810349"/>
    <lineage>
        <taxon>Bacteria</taxon>
        <taxon>Bacillati</taxon>
        <taxon>Bacillota</taxon>
        <taxon>Bacilli</taxon>
        <taxon>Bacillales</taxon>
        <taxon>Bacillaceae</taxon>
        <taxon>Bacillus</taxon>
    </lineage>
</organism>
<comment type="caution">
    <text evidence="2">The sequence shown here is derived from an EMBL/GenBank/DDBJ whole genome shotgun (WGS) entry which is preliminary data.</text>
</comment>
<feature type="transmembrane region" description="Helical" evidence="1">
    <location>
        <begin position="6"/>
        <end position="22"/>
    </location>
</feature>
<reference evidence="2 3" key="1">
    <citation type="submission" date="2021-02" db="EMBL/GenBank/DDBJ databases">
        <title>Bacillus sp. RD4P76, an endophyte from a halophyte.</title>
        <authorList>
            <person name="Sun J.-Q."/>
        </authorList>
    </citation>
    <scope>NUCLEOTIDE SEQUENCE [LARGE SCALE GENOMIC DNA]</scope>
    <source>
        <strain evidence="2 3">RD4P76</strain>
    </source>
</reference>
<dbReference type="EMBL" id="JAFELM010000034">
    <property type="protein sequence ID" value="MBM6618708.1"/>
    <property type="molecule type" value="Genomic_DNA"/>
</dbReference>
<protein>
    <recommendedName>
        <fullName evidence="4">Rod shape-determining protein MreD</fullName>
    </recommendedName>
</protein>
<name>A0ABS2DJT7_9BACI</name>
<gene>
    <name evidence="2" type="ORF">JR050_13640</name>
</gene>
<accession>A0ABS2DJT7</accession>
<feature type="transmembrane region" description="Helical" evidence="1">
    <location>
        <begin position="97"/>
        <end position="119"/>
    </location>
</feature>
<feature type="transmembrane region" description="Helical" evidence="1">
    <location>
        <begin position="131"/>
        <end position="151"/>
    </location>
</feature>
<dbReference type="InterPro" id="IPR048147">
    <property type="entry name" value="CBO0543-like"/>
</dbReference>
<keyword evidence="3" id="KW-1185">Reference proteome</keyword>
<feature type="transmembrane region" description="Helical" evidence="1">
    <location>
        <begin position="29"/>
        <end position="51"/>
    </location>
</feature>
<keyword evidence="1" id="KW-0472">Membrane</keyword>
<evidence type="ECO:0000313" key="2">
    <source>
        <dbReference type="EMBL" id="MBM6618708.1"/>
    </source>
</evidence>
<evidence type="ECO:0000313" key="3">
    <source>
        <dbReference type="Proteomes" id="UP001518925"/>
    </source>
</evidence>
<dbReference type="NCBIfam" id="NF041644">
    <property type="entry name" value="CBO0543_fam"/>
    <property type="match status" value="1"/>
</dbReference>
<evidence type="ECO:0008006" key="4">
    <source>
        <dbReference type="Google" id="ProtNLM"/>
    </source>
</evidence>
<sequence>MELQTVFIYTTSVLIVVAAFFIPKKIKLYELYTTSIFATLFGLLVDTVLAVKYKTYVLDKPGIQIPPLIGQVVLYFCTNILLLNFYPFNKPLKWRILYVLFFTLLTVVFEFTAYIFGFIKYNEWKIWYSALSYPFLIYFLLLHYKFFLWLVKKS</sequence>
<keyword evidence="1" id="KW-1133">Transmembrane helix</keyword>